<dbReference type="GO" id="GO:0005685">
    <property type="term" value="C:U1 snRNP"/>
    <property type="evidence" value="ECO:0000318"/>
    <property type="project" value="GO_Central"/>
</dbReference>
<feature type="domain" description="Sm" evidence="4">
    <location>
        <begin position="75"/>
        <end position="148"/>
    </location>
</feature>
<dbReference type="SMART" id="SM00651">
    <property type="entry name" value="Sm"/>
    <property type="match status" value="1"/>
</dbReference>
<dbReference type="GO" id="GO:0000398">
    <property type="term" value="P:mRNA splicing, via spliceosome"/>
    <property type="evidence" value="ECO:0000318"/>
    <property type="project" value="GO_Central"/>
</dbReference>
<dbReference type="Gene3D" id="2.30.30.100">
    <property type="match status" value="1"/>
</dbReference>
<dbReference type="GO" id="GO:0097526">
    <property type="term" value="C:spliceosomal tri-snRNP complex"/>
    <property type="evidence" value="ECO:0000318"/>
    <property type="project" value="GO_Central"/>
</dbReference>
<comment type="caution">
    <text evidence="5">The sequence shown here is derived from an EMBL/GenBank/DDBJ whole genome shotgun (WGS) entry which is preliminary data.</text>
</comment>
<evidence type="ECO:0000313" key="5">
    <source>
        <dbReference type="EMBL" id="KAF5777581.1"/>
    </source>
</evidence>
<proteinExistence type="inferred from homology"/>
<evidence type="ECO:0000256" key="3">
    <source>
        <dbReference type="ARBA" id="ARBA00041356"/>
    </source>
</evidence>
<name>A0A9K3HFX4_HELAN</name>
<dbReference type="InterPro" id="IPR010920">
    <property type="entry name" value="LSM_dom_sf"/>
</dbReference>
<dbReference type="SUPFAM" id="SSF50182">
    <property type="entry name" value="Sm-like ribonucleoproteins"/>
    <property type="match status" value="1"/>
</dbReference>
<sequence>MSRSGQPPDLKKYMDKQLQIVLEVRGGTNVERVVARATAQPLIVNAKTNVGRTTTATTQVQNLQSHIVGNLISGSALSRASGDLILFKLNANRTVVGTLRGFDQFMNLVIDNIVGKSTVKRKMKSAWWLNMKVFLRRSMGKNVINIQNLTKICGHKLRARIKEKCTG</sequence>
<dbReference type="InterPro" id="IPR044641">
    <property type="entry name" value="Lsm7/SmG-like"/>
</dbReference>
<dbReference type="GO" id="GO:0034719">
    <property type="term" value="C:SMN-Sm protein complex"/>
    <property type="evidence" value="ECO:0000318"/>
    <property type="project" value="GO_Central"/>
</dbReference>
<evidence type="ECO:0000259" key="4">
    <source>
        <dbReference type="SMART" id="SM00651"/>
    </source>
</evidence>
<dbReference type="Gramene" id="mRNA:HanXRQr2_Chr12g0537381">
    <property type="protein sequence ID" value="mRNA:HanXRQr2_Chr12g0537381"/>
    <property type="gene ID" value="HanXRQr2_Chr12g0537381"/>
</dbReference>
<evidence type="ECO:0000313" key="6">
    <source>
        <dbReference type="Proteomes" id="UP000215914"/>
    </source>
</evidence>
<dbReference type="PANTHER" id="PTHR10553:SF2">
    <property type="entry name" value="SMALL NUCLEAR RIBONUCLEOPROTEIN G"/>
    <property type="match status" value="1"/>
</dbReference>
<keyword evidence="2" id="KW-0687">Ribonucleoprotein</keyword>
<keyword evidence="6" id="KW-1185">Reference proteome</keyword>
<dbReference type="GO" id="GO:0071013">
    <property type="term" value="C:catalytic step 2 spliceosome"/>
    <property type="evidence" value="ECO:0000318"/>
    <property type="project" value="GO_Central"/>
</dbReference>
<dbReference type="InterPro" id="IPR001163">
    <property type="entry name" value="Sm_dom_euk/arc"/>
</dbReference>
<dbReference type="GO" id="GO:0043186">
    <property type="term" value="C:P granule"/>
    <property type="evidence" value="ECO:0000318"/>
    <property type="project" value="GO_Central"/>
</dbReference>
<organism evidence="5 6">
    <name type="scientific">Helianthus annuus</name>
    <name type="common">Common sunflower</name>
    <dbReference type="NCBI Taxonomy" id="4232"/>
    <lineage>
        <taxon>Eukaryota</taxon>
        <taxon>Viridiplantae</taxon>
        <taxon>Streptophyta</taxon>
        <taxon>Embryophyta</taxon>
        <taxon>Tracheophyta</taxon>
        <taxon>Spermatophyta</taxon>
        <taxon>Magnoliopsida</taxon>
        <taxon>eudicotyledons</taxon>
        <taxon>Gunneridae</taxon>
        <taxon>Pentapetalae</taxon>
        <taxon>asterids</taxon>
        <taxon>campanulids</taxon>
        <taxon>Asterales</taxon>
        <taxon>Asteraceae</taxon>
        <taxon>Asteroideae</taxon>
        <taxon>Heliantheae alliance</taxon>
        <taxon>Heliantheae</taxon>
        <taxon>Helianthus</taxon>
    </lineage>
</organism>
<dbReference type="AlphaFoldDB" id="A0A9K3HFX4"/>
<dbReference type="Pfam" id="PF01423">
    <property type="entry name" value="LSM"/>
    <property type="match status" value="1"/>
</dbReference>
<evidence type="ECO:0000256" key="2">
    <source>
        <dbReference type="ARBA" id="ARBA00023274"/>
    </source>
</evidence>
<dbReference type="GO" id="GO:0071011">
    <property type="term" value="C:precatalytic spliceosome"/>
    <property type="evidence" value="ECO:0000318"/>
    <property type="project" value="GO_Central"/>
</dbReference>
<reference evidence="5" key="1">
    <citation type="journal article" date="2017" name="Nature">
        <title>The sunflower genome provides insights into oil metabolism, flowering and Asterid evolution.</title>
        <authorList>
            <person name="Badouin H."/>
            <person name="Gouzy J."/>
            <person name="Grassa C.J."/>
            <person name="Murat F."/>
            <person name="Staton S.E."/>
            <person name="Cottret L."/>
            <person name="Lelandais-Briere C."/>
            <person name="Owens G.L."/>
            <person name="Carrere S."/>
            <person name="Mayjonade B."/>
            <person name="Legrand L."/>
            <person name="Gill N."/>
            <person name="Kane N.C."/>
            <person name="Bowers J.E."/>
            <person name="Hubner S."/>
            <person name="Bellec A."/>
            <person name="Berard A."/>
            <person name="Berges H."/>
            <person name="Blanchet N."/>
            <person name="Boniface M.C."/>
            <person name="Brunel D."/>
            <person name="Catrice O."/>
            <person name="Chaidir N."/>
            <person name="Claudel C."/>
            <person name="Donnadieu C."/>
            <person name="Faraut T."/>
            <person name="Fievet G."/>
            <person name="Helmstetter N."/>
            <person name="King M."/>
            <person name="Knapp S.J."/>
            <person name="Lai Z."/>
            <person name="Le Paslier M.C."/>
            <person name="Lippi Y."/>
            <person name="Lorenzon L."/>
            <person name="Mandel J.R."/>
            <person name="Marage G."/>
            <person name="Marchand G."/>
            <person name="Marquand E."/>
            <person name="Bret-Mestries E."/>
            <person name="Morien E."/>
            <person name="Nambeesan S."/>
            <person name="Nguyen T."/>
            <person name="Pegot-Espagnet P."/>
            <person name="Pouilly N."/>
            <person name="Raftis F."/>
            <person name="Sallet E."/>
            <person name="Schiex T."/>
            <person name="Thomas J."/>
            <person name="Vandecasteele C."/>
            <person name="Vares D."/>
            <person name="Vear F."/>
            <person name="Vautrin S."/>
            <person name="Crespi M."/>
            <person name="Mangin B."/>
            <person name="Burke J.M."/>
            <person name="Salse J."/>
            <person name="Munos S."/>
            <person name="Vincourt P."/>
            <person name="Rieseberg L.H."/>
            <person name="Langlade N.B."/>
        </authorList>
    </citation>
    <scope>NUCLEOTIDE SEQUENCE</scope>
    <source>
        <tissue evidence="5">Leaves</tissue>
    </source>
</reference>
<gene>
    <name evidence="5" type="ORF">HanXRQr2_Chr12g0537381</name>
</gene>
<comment type="similarity">
    <text evidence="1">Belongs to the snRNP Sm proteins family.</text>
</comment>
<dbReference type="GO" id="GO:0071004">
    <property type="term" value="C:U2-type prespliceosome"/>
    <property type="evidence" value="ECO:0000318"/>
    <property type="project" value="GO_Central"/>
</dbReference>
<evidence type="ECO:0000256" key="1">
    <source>
        <dbReference type="ARBA" id="ARBA00006850"/>
    </source>
</evidence>
<dbReference type="GO" id="GO:0005682">
    <property type="term" value="C:U5 snRNP"/>
    <property type="evidence" value="ECO:0000318"/>
    <property type="project" value="GO_Central"/>
</dbReference>
<dbReference type="EMBL" id="MNCJ02000327">
    <property type="protein sequence ID" value="KAF5777581.1"/>
    <property type="molecule type" value="Genomic_DNA"/>
</dbReference>
<dbReference type="Proteomes" id="UP000215914">
    <property type="component" value="Unassembled WGS sequence"/>
</dbReference>
<dbReference type="GO" id="GO:0005689">
    <property type="term" value="C:U12-type spliceosomal complex"/>
    <property type="evidence" value="ECO:0000318"/>
    <property type="project" value="GO_Central"/>
</dbReference>
<accession>A0A9K3HFX4</accession>
<dbReference type="GO" id="GO:0005687">
    <property type="term" value="C:U4 snRNP"/>
    <property type="evidence" value="ECO:0000318"/>
    <property type="project" value="GO_Central"/>
</dbReference>
<protein>
    <recommendedName>
        <fullName evidence="3">Sm protein G</fullName>
    </recommendedName>
</protein>
<dbReference type="PANTHER" id="PTHR10553">
    <property type="entry name" value="SMALL NUCLEAR RIBONUCLEOPROTEIN"/>
    <property type="match status" value="1"/>
</dbReference>
<reference evidence="5" key="2">
    <citation type="submission" date="2020-06" db="EMBL/GenBank/DDBJ databases">
        <title>Helianthus annuus Genome sequencing and assembly Release 2.</title>
        <authorList>
            <person name="Gouzy J."/>
            <person name="Langlade N."/>
            <person name="Munos S."/>
        </authorList>
    </citation>
    <scope>NUCLEOTIDE SEQUENCE</scope>
    <source>
        <tissue evidence="5">Leaves</tissue>
    </source>
</reference>
<dbReference type="GO" id="GO:0005686">
    <property type="term" value="C:U2 snRNP"/>
    <property type="evidence" value="ECO:0000318"/>
    <property type="project" value="GO_Central"/>
</dbReference>